<evidence type="ECO:0000313" key="2">
    <source>
        <dbReference type="EMBL" id="GAA3725049.1"/>
    </source>
</evidence>
<name>A0ABP7EV40_9ACTN</name>
<dbReference type="Gene3D" id="3.40.630.30">
    <property type="match status" value="1"/>
</dbReference>
<proteinExistence type="predicted"/>
<comment type="caution">
    <text evidence="2">The sequence shown here is derived from an EMBL/GenBank/DDBJ whole genome shotgun (WGS) entry which is preliminary data.</text>
</comment>
<dbReference type="Pfam" id="PF13302">
    <property type="entry name" value="Acetyltransf_3"/>
    <property type="match status" value="1"/>
</dbReference>
<evidence type="ECO:0000313" key="3">
    <source>
        <dbReference type="Proteomes" id="UP001500908"/>
    </source>
</evidence>
<sequence length="196" mass="21679">MLLPVVILETDRLTLRAFTEADIDPLHQAATDPLTQRWIPLPRPGVAYTRADAEEWCTTGAPSARVSGDGQQWAAIESDTGLFVGSFGLNRTLWTSRITEIGYWVAPWARGNGYAPEAVVAITRWVIVEQRFERVELKAATANTGSRRVAAKAGFTYEGIERNAMRLHAGRSDLAVYSVIPADLDPPRHQRDLPIP</sequence>
<protein>
    <submittedName>
        <fullName evidence="2">GNAT family N-acetyltransferase</fullName>
    </submittedName>
</protein>
<dbReference type="PANTHER" id="PTHR43441:SF10">
    <property type="entry name" value="ACETYLTRANSFERASE"/>
    <property type="match status" value="1"/>
</dbReference>
<dbReference type="InterPro" id="IPR051908">
    <property type="entry name" value="Ribosomal_N-acetyltransferase"/>
</dbReference>
<dbReference type="Proteomes" id="UP001500908">
    <property type="component" value="Unassembled WGS sequence"/>
</dbReference>
<dbReference type="InterPro" id="IPR016181">
    <property type="entry name" value="Acyl_CoA_acyltransferase"/>
</dbReference>
<dbReference type="SUPFAM" id="SSF55729">
    <property type="entry name" value="Acyl-CoA N-acyltransferases (Nat)"/>
    <property type="match status" value="1"/>
</dbReference>
<dbReference type="InterPro" id="IPR000182">
    <property type="entry name" value="GNAT_dom"/>
</dbReference>
<accession>A0ABP7EV40</accession>
<evidence type="ECO:0000259" key="1">
    <source>
        <dbReference type="PROSITE" id="PS51186"/>
    </source>
</evidence>
<organism evidence="2 3">
    <name type="scientific">Salinactinospora qingdaonensis</name>
    <dbReference type="NCBI Taxonomy" id="702744"/>
    <lineage>
        <taxon>Bacteria</taxon>
        <taxon>Bacillati</taxon>
        <taxon>Actinomycetota</taxon>
        <taxon>Actinomycetes</taxon>
        <taxon>Streptosporangiales</taxon>
        <taxon>Nocardiopsidaceae</taxon>
        <taxon>Salinactinospora</taxon>
    </lineage>
</organism>
<dbReference type="PANTHER" id="PTHR43441">
    <property type="entry name" value="RIBOSOMAL-PROTEIN-SERINE ACETYLTRANSFERASE"/>
    <property type="match status" value="1"/>
</dbReference>
<gene>
    <name evidence="2" type="ORF">GCM10022402_02070</name>
</gene>
<dbReference type="EMBL" id="BAABDD010000001">
    <property type="protein sequence ID" value="GAA3725049.1"/>
    <property type="molecule type" value="Genomic_DNA"/>
</dbReference>
<keyword evidence="3" id="KW-1185">Reference proteome</keyword>
<dbReference type="PROSITE" id="PS51186">
    <property type="entry name" value="GNAT"/>
    <property type="match status" value="1"/>
</dbReference>
<feature type="domain" description="N-acetyltransferase" evidence="1">
    <location>
        <begin position="13"/>
        <end position="183"/>
    </location>
</feature>
<reference evidence="3" key="1">
    <citation type="journal article" date="2019" name="Int. J. Syst. Evol. Microbiol.">
        <title>The Global Catalogue of Microorganisms (GCM) 10K type strain sequencing project: providing services to taxonomists for standard genome sequencing and annotation.</title>
        <authorList>
            <consortium name="The Broad Institute Genomics Platform"/>
            <consortium name="The Broad Institute Genome Sequencing Center for Infectious Disease"/>
            <person name="Wu L."/>
            <person name="Ma J."/>
        </authorList>
    </citation>
    <scope>NUCLEOTIDE SEQUENCE [LARGE SCALE GENOMIC DNA]</scope>
    <source>
        <strain evidence="3">JCM 17137</strain>
    </source>
</reference>